<accession>A0A6J5QU05</accession>
<reference evidence="1" key="1">
    <citation type="submission" date="2020-05" db="EMBL/GenBank/DDBJ databases">
        <authorList>
            <person name="Chiriac C."/>
            <person name="Salcher M."/>
            <person name="Ghai R."/>
            <person name="Kavagutti S V."/>
        </authorList>
    </citation>
    <scope>NUCLEOTIDE SEQUENCE</scope>
</reference>
<gene>
    <name evidence="1" type="ORF">UFOVP1142_4</name>
</gene>
<dbReference type="EMBL" id="LR797089">
    <property type="protein sequence ID" value="CAB4186016.1"/>
    <property type="molecule type" value="Genomic_DNA"/>
</dbReference>
<proteinExistence type="predicted"/>
<sequence>MKKPTIRIYDCETGETVDREMNAAEFAQYEIEQETLRTKQAEAEAKATAKAALLVKLGITQAEAELLLA</sequence>
<organism evidence="1">
    <name type="scientific">uncultured Caudovirales phage</name>
    <dbReference type="NCBI Taxonomy" id="2100421"/>
    <lineage>
        <taxon>Viruses</taxon>
        <taxon>Duplodnaviria</taxon>
        <taxon>Heunggongvirae</taxon>
        <taxon>Uroviricota</taxon>
        <taxon>Caudoviricetes</taxon>
        <taxon>Peduoviridae</taxon>
        <taxon>Maltschvirus</taxon>
        <taxon>Maltschvirus maltsch</taxon>
    </lineage>
</organism>
<name>A0A6J5QU05_9CAUD</name>
<protein>
    <submittedName>
        <fullName evidence="1">Uncharacterized protein</fullName>
    </submittedName>
</protein>
<evidence type="ECO:0000313" key="1">
    <source>
        <dbReference type="EMBL" id="CAB4186016.1"/>
    </source>
</evidence>